<dbReference type="InterPro" id="IPR014772">
    <property type="entry name" value="Munc13_dom-2"/>
</dbReference>
<dbReference type="PANTHER" id="PTHR47263:SF1">
    <property type="entry name" value="C2 DOMAIN PROTEIN (AFU_ORTHOLOGUE AFUA_7G02350)"/>
    <property type="match status" value="1"/>
</dbReference>
<dbReference type="Pfam" id="PF00168">
    <property type="entry name" value="C2"/>
    <property type="match status" value="1"/>
</dbReference>
<dbReference type="PROSITE" id="PS51259">
    <property type="entry name" value="MHD2"/>
    <property type="match status" value="1"/>
</dbReference>
<dbReference type="SMART" id="SM00239">
    <property type="entry name" value="C2"/>
    <property type="match status" value="1"/>
</dbReference>
<evidence type="ECO:0000313" key="5">
    <source>
        <dbReference type="EMBL" id="CCC68156.1"/>
    </source>
</evidence>
<sequence>MARVVSDTSSFSSGNLPIICSNPSPFKTTDEERRTAYRHALQIVLLEYSHEPRFQKQYMQQGALSERKDVSNITLSMTQSNRDPMATTFSEEQALNYVLTLLREYIYKIIIREVDLQNENLRRSYSRFYGNILAGGPPSAMTVEELIMQFSKAASNELCKLPIKDVSKEVTKETEEFVNFLLSLVPKEAPTLSQKIKNIRDIQKVRKPVSNRRPLPRQQLDGTQINRPNFTVSSITHAKYFANLFEVEDDYLQRDIDVILPNVTSKIYCWELSRLSNNLKKGKGSLSRNDFHNEREYNSWKNYEQGEIASQLDRFGVESRDLASMNFPNIIPQYPRETFVALLCFVFRKECPADSKSINLSQAAMFFLTKCSKYWRVDFPTTLAALVYSAANKSILSQDFLNPELTENLFSMIRRRILKSDDNIDTSIWNTTDRDQWILNLLTTGKQCINSLCGLISQLYEEPKPTFSPILRFYFQYIEEDPFISSLLESNKFTEKSKWIKKLRKKLKDTSVDFYMSQIRKIPRDNTIEFQHYQDVVESIYRQIKLLQKKYSKPLLDMINIPVSCADILLKVFCTDVVKILGTIEKKGKKDSLGPSNALDLYKSMKDLRFIYVQVETEEDFPIKLEDFFNKYLRRLCNEATLTEDKIIKKSLKDEKWESIHDDARISFSVTDIFKSINQNIKMFQEIEWGDEYQIAKVLTKLLNSFLDGLQFYSKFVLDLIQRDMQGNSATMAPEGTTRTTEKNVSARPSSTLLHGLRKVVGGSSSSSSSNVPPPYQYKVQTCVMLNDLYQMKSNISTIEDLVNPERLSSIIKNHEKSTKTLKRHSSVTPSVMHQFYTIRVVEANDIKGFSNDGLSNTSVTLQNIDARMEIGSTQIIHKSVNPKWDQEFEVDLPYNKACSISIKFWHHPTNRFKSLGGDEICGTAMLTLDPKRFKDDGYPNDVSLPLNDQGMIYLQVSLESEKDDVSFSLGKSYRTLDRTCDRVLDLIVEKFTLFIKFSFSRETLVSLHGSEGTNQVTEDQIGDAIVPLYNYIDLNLNILGSGVSTELLNAIILKVWLVIMTSADFLMLPSLSTAEQKHRSKSSRMSLWGGHSHDISGYGRPLTFNEIKTIFRWLRSISVDFLYNNGQGPPLKELHNHYYENLQIILKYYDKNVHSLKKKVEKLMAQLDDQVKKLGKDYSPKRYVTVLQRQKTIMGNSSSKKRMELENQVKIEQNTPYEKTTELLDIVLRILIAKGEGKYVRACQATRKKKEHELETKRKVNAAIKGKRLSK</sequence>
<keyword evidence="1" id="KW-0175">Coiled coil</keyword>
<feature type="domain" description="MHD2" evidence="4">
    <location>
        <begin position="1023"/>
        <end position="1161"/>
    </location>
</feature>
<dbReference type="Gene3D" id="2.60.40.150">
    <property type="entry name" value="C2 domain"/>
    <property type="match status" value="1"/>
</dbReference>
<keyword evidence="6" id="KW-1185">Reference proteome</keyword>
<dbReference type="InParanoid" id="G0VB33"/>
<dbReference type="PROSITE" id="PS51258">
    <property type="entry name" value="MHD1"/>
    <property type="match status" value="1"/>
</dbReference>
<evidence type="ECO:0000256" key="1">
    <source>
        <dbReference type="SAM" id="Coils"/>
    </source>
</evidence>
<evidence type="ECO:0000259" key="2">
    <source>
        <dbReference type="PROSITE" id="PS50004"/>
    </source>
</evidence>
<gene>
    <name evidence="5" type="primary">NCAS0B00720</name>
    <name evidence="5" type="ordered locus">NCAS_0B00720</name>
</gene>
<dbReference type="OMA" id="VLKSPKW"/>
<dbReference type="KEGG" id="ncs:NCAS_0B00720"/>
<feature type="coiled-coil region" evidence="1">
    <location>
        <begin position="1147"/>
        <end position="1178"/>
    </location>
</feature>
<name>G0VB33_NAUCA</name>
<feature type="domain" description="C2" evidence="2">
    <location>
        <begin position="818"/>
        <end position="947"/>
    </location>
</feature>
<dbReference type="Gene3D" id="1.20.58.1100">
    <property type="match status" value="1"/>
</dbReference>
<reference evidence="5 6" key="1">
    <citation type="journal article" date="2011" name="Proc. Natl. Acad. Sci. U.S.A.">
        <title>Evolutionary erosion of yeast sex chromosomes by mating-type switching accidents.</title>
        <authorList>
            <person name="Gordon J.L."/>
            <person name="Armisen D."/>
            <person name="Proux-Wera E."/>
            <person name="Oheigeartaigh S.S."/>
            <person name="Byrne K.P."/>
            <person name="Wolfe K.H."/>
        </authorList>
    </citation>
    <scope>NUCLEOTIDE SEQUENCE [LARGE SCALE GENOMIC DNA]</scope>
    <source>
        <strain evidence="6">ATCC 76901 / BCRC 22586 / CBS 4309 / NBRC 1992 / NRRL Y-12630</strain>
    </source>
</reference>
<dbReference type="SUPFAM" id="SSF49562">
    <property type="entry name" value="C2 domain (Calcium/lipid-binding domain, CaLB)"/>
    <property type="match status" value="1"/>
</dbReference>
<dbReference type="eggNOG" id="ENOG502QQWJ">
    <property type="taxonomic scope" value="Eukaryota"/>
</dbReference>
<dbReference type="PANTHER" id="PTHR47263">
    <property type="entry name" value="ADENYLATE CYCLASE ACTIVATION PROTEIN GIT1"/>
    <property type="match status" value="1"/>
</dbReference>
<reference key="2">
    <citation type="submission" date="2011-08" db="EMBL/GenBank/DDBJ databases">
        <title>Genome sequence of Naumovozyma castellii.</title>
        <authorList>
            <person name="Gordon J.L."/>
            <person name="Armisen D."/>
            <person name="Proux-Wera E."/>
            <person name="OhEigeartaigh S.S."/>
            <person name="Byrne K.P."/>
            <person name="Wolfe K.H."/>
        </authorList>
    </citation>
    <scope>NUCLEOTIDE SEQUENCE</scope>
    <source>
        <strain>Type strain:CBS 4309</strain>
    </source>
</reference>
<dbReference type="Proteomes" id="UP000001640">
    <property type="component" value="Chromosome 2"/>
</dbReference>
<evidence type="ECO:0000313" key="6">
    <source>
        <dbReference type="Proteomes" id="UP000001640"/>
    </source>
</evidence>
<dbReference type="InterPro" id="IPR000008">
    <property type="entry name" value="C2_dom"/>
</dbReference>
<evidence type="ECO:0000259" key="4">
    <source>
        <dbReference type="PROSITE" id="PS51259"/>
    </source>
</evidence>
<dbReference type="FunCoup" id="G0VB33">
    <property type="interactions" value="97"/>
</dbReference>
<dbReference type="EMBL" id="HE576753">
    <property type="protein sequence ID" value="CCC68156.1"/>
    <property type="molecule type" value="Genomic_DNA"/>
</dbReference>
<dbReference type="PROSITE" id="PS50004">
    <property type="entry name" value="C2"/>
    <property type="match status" value="1"/>
</dbReference>
<dbReference type="AlphaFoldDB" id="G0VB33"/>
<proteinExistence type="predicted"/>
<dbReference type="HOGENOM" id="CLU_003023_1_0_1"/>
<dbReference type="InterPro" id="IPR014770">
    <property type="entry name" value="Munc13_1"/>
</dbReference>
<evidence type="ECO:0008006" key="7">
    <source>
        <dbReference type="Google" id="ProtNLM"/>
    </source>
</evidence>
<accession>G0VB33</accession>
<dbReference type="RefSeq" id="XP_003674533.1">
    <property type="nucleotide sequence ID" value="XM_003674485.1"/>
</dbReference>
<feature type="domain" description="MHD1" evidence="3">
    <location>
        <begin position="599"/>
        <end position="717"/>
    </location>
</feature>
<dbReference type="InterPro" id="IPR052811">
    <property type="entry name" value="Glucose_resp_signaling"/>
</dbReference>
<organism evidence="5 6">
    <name type="scientific">Naumovozyma castellii</name>
    <name type="common">Yeast</name>
    <name type="synonym">Saccharomyces castellii</name>
    <dbReference type="NCBI Taxonomy" id="27288"/>
    <lineage>
        <taxon>Eukaryota</taxon>
        <taxon>Fungi</taxon>
        <taxon>Dikarya</taxon>
        <taxon>Ascomycota</taxon>
        <taxon>Saccharomycotina</taxon>
        <taxon>Saccharomycetes</taxon>
        <taxon>Saccharomycetales</taxon>
        <taxon>Saccharomycetaceae</taxon>
        <taxon>Naumovozyma</taxon>
    </lineage>
</organism>
<dbReference type="GeneID" id="96901720"/>
<protein>
    <recommendedName>
        <fullName evidence="7">C2 domain-containing protein</fullName>
    </recommendedName>
</protein>
<dbReference type="OrthoDB" id="2015333at2759"/>
<dbReference type="Gene3D" id="1.10.357.50">
    <property type="match status" value="1"/>
</dbReference>
<dbReference type="STRING" id="1064592.G0VB33"/>
<dbReference type="InterPro" id="IPR035892">
    <property type="entry name" value="C2_domain_sf"/>
</dbReference>
<evidence type="ECO:0000259" key="3">
    <source>
        <dbReference type="PROSITE" id="PS51258"/>
    </source>
</evidence>